<dbReference type="PANTHER" id="PTHR43482">
    <property type="entry name" value="PROTEIN AST1-RELATED"/>
    <property type="match status" value="1"/>
</dbReference>
<evidence type="ECO:0000313" key="2">
    <source>
        <dbReference type="EMBL" id="ODQ45806.1"/>
    </source>
</evidence>
<dbReference type="EMBL" id="KV454004">
    <property type="protein sequence ID" value="ODQ45806.1"/>
    <property type="molecule type" value="Genomic_DNA"/>
</dbReference>
<dbReference type="Pfam" id="PF00107">
    <property type="entry name" value="ADH_zinc_N"/>
    <property type="match status" value="1"/>
</dbReference>
<dbReference type="Proteomes" id="UP000094455">
    <property type="component" value="Unassembled WGS sequence"/>
</dbReference>
<name>A0A1E3NI99_9ASCO</name>
<sequence length="372" mass="40177">MTAAGKLVSKALTYTSFWNLGLSTVAVPVDILPEEILVKVKAVSINPIDVLLQRLSLFFVGSYRKVYGGDYAGVVVKAGKSTGYQTGDAVYGYRLAPFSSEGTFSQYIVINPKKVILCDKIPEGMLFEQAASLACTAATGYGVLKMGVTQAGKVKTPDLADALEGKNVLVIGAGTSVGSYAVEFAKKYMRAANVVATCSSRSLAKIENLGADVTIDYTQGNYANINQTLEFVKAKGKFDVVVDCVRNEIFLDYLDVILKDSTSDDGGSSGSYCQVYGSKSMNLCSCSIFSIILPSYRSLKYSLLYSLGLLKHRLYCYKLGYDATFAPVVHSMWKAHLLDTPIDSVHRGWSNYAEAIHRVGTSKASGKVVCIL</sequence>
<dbReference type="InterPro" id="IPR052585">
    <property type="entry name" value="Lipid_raft_assoc_Zn_ADH"/>
</dbReference>
<dbReference type="SUPFAM" id="SSF51735">
    <property type="entry name" value="NAD(P)-binding Rossmann-fold domains"/>
    <property type="match status" value="1"/>
</dbReference>
<dbReference type="SUPFAM" id="SSF50129">
    <property type="entry name" value="GroES-like"/>
    <property type="match status" value="1"/>
</dbReference>
<dbReference type="Gene3D" id="3.40.50.720">
    <property type="entry name" value="NAD(P)-binding Rossmann-like Domain"/>
    <property type="match status" value="1"/>
</dbReference>
<proteinExistence type="predicted"/>
<dbReference type="InterPro" id="IPR020843">
    <property type="entry name" value="ER"/>
</dbReference>
<organism evidence="2 3">
    <name type="scientific">Pichia membranifaciens NRRL Y-2026</name>
    <dbReference type="NCBI Taxonomy" id="763406"/>
    <lineage>
        <taxon>Eukaryota</taxon>
        <taxon>Fungi</taxon>
        <taxon>Dikarya</taxon>
        <taxon>Ascomycota</taxon>
        <taxon>Saccharomycotina</taxon>
        <taxon>Pichiomycetes</taxon>
        <taxon>Pichiales</taxon>
        <taxon>Pichiaceae</taxon>
        <taxon>Pichia</taxon>
    </lineage>
</organism>
<dbReference type="InterPro" id="IPR036291">
    <property type="entry name" value="NAD(P)-bd_dom_sf"/>
</dbReference>
<dbReference type="InterPro" id="IPR013149">
    <property type="entry name" value="ADH-like_C"/>
</dbReference>
<dbReference type="Pfam" id="PF08240">
    <property type="entry name" value="ADH_N"/>
    <property type="match status" value="1"/>
</dbReference>
<dbReference type="RefSeq" id="XP_019016919.1">
    <property type="nucleotide sequence ID" value="XM_019164442.1"/>
</dbReference>
<evidence type="ECO:0000259" key="1">
    <source>
        <dbReference type="SMART" id="SM00829"/>
    </source>
</evidence>
<dbReference type="GO" id="GO:0016491">
    <property type="term" value="F:oxidoreductase activity"/>
    <property type="evidence" value="ECO:0007669"/>
    <property type="project" value="InterPro"/>
</dbReference>
<protein>
    <recommendedName>
        <fullName evidence="1">Enoyl reductase (ER) domain-containing protein</fullName>
    </recommendedName>
</protein>
<evidence type="ECO:0000313" key="3">
    <source>
        <dbReference type="Proteomes" id="UP000094455"/>
    </source>
</evidence>
<dbReference type="PANTHER" id="PTHR43482:SF1">
    <property type="entry name" value="PROTEIN AST1-RELATED"/>
    <property type="match status" value="1"/>
</dbReference>
<dbReference type="OrthoDB" id="3509362at2759"/>
<dbReference type="STRING" id="763406.A0A1E3NI99"/>
<keyword evidence="3" id="KW-1185">Reference proteome</keyword>
<dbReference type="InterPro" id="IPR011032">
    <property type="entry name" value="GroES-like_sf"/>
</dbReference>
<dbReference type="InterPro" id="IPR013154">
    <property type="entry name" value="ADH-like_N"/>
</dbReference>
<reference evidence="2 3" key="1">
    <citation type="journal article" date="2016" name="Proc. Natl. Acad. Sci. U.S.A.">
        <title>Comparative genomics of biotechnologically important yeasts.</title>
        <authorList>
            <person name="Riley R."/>
            <person name="Haridas S."/>
            <person name="Wolfe K.H."/>
            <person name="Lopes M.R."/>
            <person name="Hittinger C.T."/>
            <person name="Goeker M."/>
            <person name="Salamov A.A."/>
            <person name="Wisecaver J.H."/>
            <person name="Long T.M."/>
            <person name="Calvey C.H."/>
            <person name="Aerts A.L."/>
            <person name="Barry K.W."/>
            <person name="Choi C."/>
            <person name="Clum A."/>
            <person name="Coughlan A.Y."/>
            <person name="Deshpande S."/>
            <person name="Douglass A.P."/>
            <person name="Hanson S.J."/>
            <person name="Klenk H.-P."/>
            <person name="LaButti K.M."/>
            <person name="Lapidus A."/>
            <person name="Lindquist E.A."/>
            <person name="Lipzen A.M."/>
            <person name="Meier-Kolthoff J.P."/>
            <person name="Ohm R.A."/>
            <person name="Otillar R.P."/>
            <person name="Pangilinan J.L."/>
            <person name="Peng Y."/>
            <person name="Rokas A."/>
            <person name="Rosa C.A."/>
            <person name="Scheuner C."/>
            <person name="Sibirny A.A."/>
            <person name="Slot J.C."/>
            <person name="Stielow J.B."/>
            <person name="Sun H."/>
            <person name="Kurtzman C.P."/>
            <person name="Blackwell M."/>
            <person name="Grigoriev I.V."/>
            <person name="Jeffries T.W."/>
        </authorList>
    </citation>
    <scope>NUCLEOTIDE SEQUENCE [LARGE SCALE GENOMIC DNA]</scope>
    <source>
        <strain evidence="2 3">NRRL Y-2026</strain>
    </source>
</reference>
<dbReference type="SMART" id="SM00829">
    <property type="entry name" value="PKS_ER"/>
    <property type="match status" value="1"/>
</dbReference>
<dbReference type="GeneID" id="30181129"/>
<dbReference type="AlphaFoldDB" id="A0A1E3NI99"/>
<accession>A0A1E3NI99</accession>
<feature type="domain" description="Enoyl reductase (ER)" evidence="1">
    <location>
        <begin position="15"/>
        <end position="370"/>
    </location>
</feature>
<gene>
    <name evidence="2" type="ORF">PICMEDRAFT_73305</name>
</gene>
<dbReference type="Gene3D" id="3.90.180.10">
    <property type="entry name" value="Medium-chain alcohol dehydrogenases, catalytic domain"/>
    <property type="match status" value="1"/>
</dbReference>